<comment type="caution">
    <text evidence="2">The sequence shown here is derived from an EMBL/GenBank/DDBJ whole genome shotgun (WGS) entry which is preliminary data.</text>
</comment>
<evidence type="ECO:0000313" key="3">
    <source>
        <dbReference type="Proteomes" id="UP000239290"/>
    </source>
</evidence>
<organism evidence="2 3">
    <name type="scientific">Rhodococcus opacus</name>
    <name type="common">Nocardia opaca</name>
    <dbReference type="NCBI Taxonomy" id="37919"/>
    <lineage>
        <taxon>Bacteria</taxon>
        <taxon>Bacillati</taxon>
        <taxon>Actinomycetota</taxon>
        <taxon>Actinomycetes</taxon>
        <taxon>Mycobacteriales</taxon>
        <taxon>Nocardiaceae</taxon>
        <taxon>Rhodococcus</taxon>
    </lineage>
</organism>
<evidence type="ECO:0000259" key="1">
    <source>
        <dbReference type="Pfam" id="PF02036"/>
    </source>
</evidence>
<gene>
    <name evidence="2" type="ORF">C5613_40015</name>
</gene>
<dbReference type="Pfam" id="PF02036">
    <property type="entry name" value="SCP2"/>
    <property type="match status" value="1"/>
</dbReference>
<proteinExistence type="predicted"/>
<reference evidence="3" key="1">
    <citation type="submission" date="2018-02" db="EMBL/GenBank/DDBJ databases">
        <title>Draft genome sequencing of Rhodococcus opacus KU647198.</title>
        <authorList>
            <person name="Zheng B.-X."/>
        </authorList>
    </citation>
    <scope>NUCLEOTIDE SEQUENCE [LARGE SCALE GENOMIC DNA]</scope>
    <source>
        <strain evidence="3">04-OD7</strain>
    </source>
</reference>
<feature type="domain" description="SCP2" evidence="1">
    <location>
        <begin position="23"/>
        <end position="113"/>
    </location>
</feature>
<dbReference type="InterPro" id="IPR003033">
    <property type="entry name" value="SCP2_sterol-bd_dom"/>
</dbReference>
<sequence length="134" mass="14653">MSYFTDASEVYRYLGGVFRAANDEPTAGPALKDADLILRLDYTNPDSSLTVTLKPEGIEVIEGENDLIPDVRLAMSADNGNKFWRGEYNVAVGLAKGQVKAKGPVSKILKLIPISKPLFPIYKNLVAEKDAQHS</sequence>
<protein>
    <recommendedName>
        <fullName evidence="1">SCP2 domain-containing protein</fullName>
    </recommendedName>
</protein>
<evidence type="ECO:0000313" key="2">
    <source>
        <dbReference type="EMBL" id="PQP14792.1"/>
    </source>
</evidence>
<dbReference type="EMBL" id="PUIO01000083">
    <property type="protein sequence ID" value="PQP14792.1"/>
    <property type="molecule type" value="Genomic_DNA"/>
</dbReference>
<dbReference type="AlphaFoldDB" id="A0A2S8IK82"/>
<dbReference type="SUPFAM" id="SSF55718">
    <property type="entry name" value="SCP-like"/>
    <property type="match status" value="1"/>
</dbReference>
<accession>A0A2S8IK82</accession>
<dbReference type="InterPro" id="IPR036527">
    <property type="entry name" value="SCP2_sterol-bd_dom_sf"/>
</dbReference>
<dbReference type="Gene3D" id="3.30.1050.10">
    <property type="entry name" value="SCP2 sterol-binding domain"/>
    <property type="match status" value="1"/>
</dbReference>
<dbReference type="RefSeq" id="WP_011595361.1">
    <property type="nucleotide sequence ID" value="NZ_PUIO01000083.1"/>
</dbReference>
<name>A0A2S8IK82_RHOOP</name>
<dbReference type="Proteomes" id="UP000239290">
    <property type="component" value="Unassembled WGS sequence"/>
</dbReference>